<dbReference type="PANTHER" id="PTHR19303:SF71">
    <property type="entry name" value="ZINC FINGER PHD-TYPE DOMAIN-CONTAINING PROTEIN"/>
    <property type="match status" value="1"/>
</dbReference>
<keyword evidence="4" id="KW-1185">Reference proteome</keyword>
<proteinExistence type="predicted"/>
<sequence length="441" mass="49318">MSFYFSENADAQKEKERGKISPDIMETASKIAMKNPDSHISLHCRDTYRNLRKGTNAKLENRKHPTLLALVTSNRVVFLTAEQESQLCEYLKRSSQIMFGLTSKEARKLAYECGVSFGVNVPDSWKSNKSAAQPTSSARRTSFNKTNVSQFHEKLSDVLSDDKIPPSRIFNVDETGLSTVMNPSLIIVTKGMKQLGCITSAERGEMITETTAIRTIGNALPSIFIFPRKKFRDHFVRETASKSGWQTEEIFLTFIKQFIEYTSPSLINTALLLLVNHSSHISCPVLGLCKASGVIRLSFPPHCSHRLQPLDVSLISLLDFQNTLSPLNVHTFSNDDFASAFVTDRPLPRGGPKILQNDEVSVCEETVENNVNGLDECVPNAHVHNGQEVNEILHQQSEEQRRPLNLNNISVPSTSGFSPEIVHPFPKAPKGNQNPRTRLKR</sequence>
<reference evidence="3 4" key="1">
    <citation type="submission" date="2023-02" db="EMBL/GenBank/DDBJ databases">
        <title>LHISI_Scaffold_Assembly.</title>
        <authorList>
            <person name="Stuart O.P."/>
            <person name="Cleave R."/>
            <person name="Magrath M.J.L."/>
            <person name="Mikheyev A.S."/>
        </authorList>
    </citation>
    <scope>NUCLEOTIDE SEQUENCE [LARGE SCALE GENOMIC DNA]</scope>
    <source>
        <strain evidence="3">Daus_M_001</strain>
        <tissue evidence="3">Leg muscle</tissue>
    </source>
</reference>
<accession>A0ABQ9IMT5</accession>
<feature type="compositionally biased region" description="Polar residues" evidence="1">
    <location>
        <begin position="406"/>
        <end position="417"/>
    </location>
</feature>
<evidence type="ECO:0000313" key="4">
    <source>
        <dbReference type="Proteomes" id="UP001159363"/>
    </source>
</evidence>
<protein>
    <recommendedName>
        <fullName evidence="2">DDE-1 domain-containing protein</fullName>
    </recommendedName>
</protein>
<feature type="compositionally biased region" description="Polar residues" evidence="1">
    <location>
        <begin position="431"/>
        <end position="441"/>
    </location>
</feature>
<dbReference type="Proteomes" id="UP001159363">
    <property type="component" value="Chromosome 1"/>
</dbReference>
<feature type="domain" description="DDE-1" evidence="2">
    <location>
        <begin position="239"/>
        <end position="318"/>
    </location>
</feature>
<feature type="region of interest" description="Disordered" evidence="1">
    <location>
        <begin position="406"/>
        <end position="441"/>
    </location>
</feature>
<organism evidence="3 4">
    <name type="scientific">Dryococelus australis</name>
    <dbReference type="NCBI Taxonomy" id="614101"/>
    <lineage>
        <taxon>Eukaryota</taxon>
        <taxon>Metazoa</taxon>
        <taxon>Ecdysozoa</taxon>
        <taxon>Arthropoda</taxon>
        <taxon>Hexapoda</taxon>
        <taxon>Insecta</taxon>
        <taxon>Pterygota</taxon>
        <taxon>Neoptera</taxon>
        <taxon>Polyneoptera</taxon>
        <taxon>Phasmatodea</taxon>
        <taxon>Verophasmatodea</taxon>
        <taxon>Anareolatae</taxon>
        <taxon>Phasmatidae</taxon>
        <taxon>Eurycanthinae</taxon>
        <taxon>Dryococelus</taxon>
    </lineage>
</organism>
<evidence type="ECO:0000313" key="3">
    <source>
        <dbReference type="EMBL" id="KAJ8897519.1"/>
    </source>
</evidence>
<dbReference type="EMBL" id="JARBHB010000001">
    <property type="protein sequence ID" value="KAJ8897519.1"/>
    <property type="molecule type" value="Genomic_DNA"/>
</dbReference>
<feature type="compositionally biased region" description="Basic and acidic residues" evidence="1">
    <location>
        <begin position="10"/>
        <end position="20"/>
    </location>
</feature>
<dbReference type="InterPro" id="IPR050863">
    <property type="entry name" value="CenT-Element_Derived"/>
</dbReference>
<dbReference type="PANTHER" id="PTHR19303">
    <property type="entry name" value="TRANSPOSON"/>
    <property type="match status" value="1"/>
</dbReference>
<gene>
    <name evidence="3" type="ORF">PR048_002866</name>
</gene>
<evidence type="ECO:0000256" key="1">
    <source>
        <dbReference type="SAM" id="MobiDB-lite"/>
    </source>
</evidence>
<evidence type="ECO:0000259" key="2">
    <source>
        <dbReference type="Pfam" id="PF03184"/>
    </source>
</evidence>
<comment type="caution">
    <text evidence="3">The sequence shown here is derived from an EMBL/GenBank/DDBJ whole genome shotgun (WGS) entry which is preliminary data.</text>
</comment>
<name>A0ABQ9IMT5_9NEOP</name>
<dbReference type="Pfam" id="PF03184">
    <property type="entry name" value="DDE_1"/>
    <property type="match status" value="1"/>
</dbReference>
<feature type="region of interest" description="Disordered" evidence="1">
    <location>
        <begin position="1"/>
        <end position="21"/>
    </location>
</feature>
<dbReference type="InterPro" id="IPR004875">
    <property type="entry name" value="DDE_SF_endonuclease_dom"/>
</dbReference>